<dbReference type="Proteomes" id="UP001062846">
    <property type="component" value="Chromosome 6"/>
</dbReference>
<protein>
    <submittedName>
        <fullName evidence="1">Uncharacterized protein</fullName>
    </submittedName>
</protein>
<comment type="caution">
    <text evidence="1">The sequence shown here is derived from an EMBL/GenBank/DDBJ whole genome shotgun (WGS) entry which is preliminary data.</text>
</comment>
<name>A0ACC0NGC6_RHOML</name>
<reference evidence="1" key="1">
    <citation type="submission" date="2022-02" db="EMBL/GenBank/DDBJ databases">
        <title>Plant Genome Project.</title>
        <authorList>
            <person name="Zhang R.-G."/>
        </authorList>
    </citation>
    <scope>NUCLEOTIDE SEQUENCE</scope>
    <source>
        <strain evidence="1">AT1</strain>
    </source>
</reference>
<evidence type="ECO:0000313" key="2">
    <source>
        <dbReference type="Proteomes" id="UP001062846"/>
    </source>
</evidence>
<sequence length="162" mass="18697">MRERVFLILPLLKKNRFGWISLDIFGPIWTIVSLNWRACIVNQLGIFLILHFLTIEYVASFCPSFRFPSTLLSPSLQPKLLPLSLSLDGIIIAITPVLLESEKIRDVEFERFREWKQQITMRGLHDSSPGFGFPREIRIAYELHLCRASPSENAVPVTVCKR</sequence>
<keyword evidence="2" id="KW-1185">Reference proteome</keyword>
<accession>A0ACC0NGC6</accession>
<dbReference type="EMBL" id="CM046393">
    <property type="protein sequence ID" value="KAI8551638.1"/>
    <property type="molecule type" value="Genomic_DNA"/>
</dbReference>
<evidence type="ECO:0000313" key="1">
    <source>
        <dbReference type="EMBL" id="KAI8551638.1"/>
    </source>
</evidence>
<proteinExistence type="predicted"/>
<gene>
    <name evidence="1" type="ORF">RHMOL_Rhmol06G0201500</name>
</gene>
<organism evidence="1 2">
    <name type="scientific">Rhododendron molle</name>
    <name type="common">Chinese azalea</name>
    <name type="synonym">Azalea mollis</name>
    <dbReference type="NCBI Taxonomy" id="49168"/>
    <lineage>
        <taxon>Eukaryota</taxon>
        <taxon>Viridiplantae</taxon>
        <taxon>Streptophyta</taxon>
        <taxon>Embryophyta</taxon>
        <taxon>Tracheophyta</taxon>
        <taxon>Spermatophyta</taxon>
        <taxon>Magnoliopsida</taxon>
        <taxon>eudicotyledons</taxon>
        <taxon>Gunneridae</taxon>
        <taxon>Pentapetalae</taxon>
        <taxon>asterids</taxon>
        <taxon>Ericales</taxon>
        <taxon>Ericaceae</taxon>
        <taxon>Ericoideae</taxon>
        <taxon>Rhodoreae</taxon>
        <taxon>Rhododendron</taxon>
    </lineage>
</organism>